<reference evidence="1" key="1">
    <citation type="submission" date="2019-11" db="UniProtKB">
        <authorList>
            <consortium name="WormBaseParasite"/>
        </authorList>
    </citation>
    <scope>IDENTIFICATION</scope>
</reference>
<dbReference type="AlphaFoldDB" id="A0A5K3FTH9"/>
<protein>
    <submittedName>
        <fullName evidence="1">Transcriptional regulator</fullName>
    </submittedName>
</protein>
<organism evidence="1">
    <name type="scientific">Mesocestoides corti</name>
    <name type="common">Flatworm</name>
    <dbReference type="NCBI Taxonomy" id="53468"/>
    <lineage>
        <taxon>Eukaryota</taxon>
        <taxon>Metazoa</taxon>
        <taxon>Spiralia</taxon>
        <taxon>Lophotrochozoa</taxon>
        <taxon>Platyhelminthes</taxon>
        <taxon>Cestoda</taxon>
        <taxon>Eucestoda</taxon>
        <taxon>Cyclophyllidea</taxon>
        <taxon>Mesocestoididae</taxon>
        <taxon>Mesocestoides</taxon>
    </lineage>
</organism>
<sequence length="55" mass="6050">MWGAPNHERCGELSQKLRTASLLRRHARKIGSQPEKDTNEVQYVISGVAGVGDSD</sequence>
<name>A0A5K3FTH9_MESCO</name>
<accession>A0A5K3FTH9</accession>
<evidence type="ECO:0000313" key="1">
    <source>
        <dbReference type="WBParaSite" id="MCU_011151-RA"/>
    </source>
</evidence>
<proteinExistence type="predicted"/>
<dbReference type="WBParaSite" id="MCU_011151-RA">
    <property type="protein sequence ID" value="MCU_011151-RA"/>
    <property type="gene ID" value="MCU_011151"/>
</dbReference>